<feature type="compositionally biased region" description="Acidic residues" evidence="4">
    <location>
        <begin position="1010"/>
        <end position="1023"/>
    </location>
</feature>
<dbReference type="PROSITE" id="PS50293">
    <property type="entry name" value="TPR_REGION"/>
    <property type="match status" value="2"/>
</dbReference>
<gene>
    <name evidence="5" type="ORF">BCR32DRAFT_245812</name>
</gene>
<comment type="caution">
    <text evidence="5">The sequence shown here is derived from an EMBL/GenBank/DDBJ whole genome shotgun (WGS) entry which is preliminary data.</text>
</comment>
<feature type="compositionally biased region" description="Basic residues" evidence="4">
    <location>
        <begin position="979"/>
        <end position="990"/>
    </location>
</feature>
<dbReference type="GO" id="GO:0016593">
    <property type="term" value="C:Cdc73/Paf1 complex"/>
    <property type="evidence" value="ECO:0007669"/>
    <property type="project" value="TreeGrafter"/>
</dbReference>
<evidence type="ECO:0000256" key="2">
    <source>
        <dbReference type="ARBA" id="ARBA00022803"/>
    </source>
</evidence>
<keyword evidence="6" id="KW-1185">Reference proteome</keyword>
<dbReference type="Pfam" id="PF00515">
    <property type="entry name" value="TPR_1"/>
    <property type="match status" value="1"/>
</dbReference>
<feature type="compositionally biased region" description="Basic and acidic residues" evidence="4">
    <location>
        <begin position="991"/>
        <end position="1002"/>
    </location>
</feature>
<sequence length="1079" mass="125248">MSVIEIPLKNSEEVLEVSLSDLHENSNEILSILHQEEAPLALYLNFALEYYKRGMFNEFELFLQQGSKAALVTANQHKQQLLILNCLASYQIKKAKKINLNDPSSQEEKKYLFEAATSLFNAADKIDIRETISWIGKGILLLTKGQLDRANNIFKTIIESTENANNIPALLGKACISFINKDYKGALACYQRVLRYAPDLKPNVRIPIGLCFYALGNIKMARTAFERVLKMEPDNADALIYLSIIDLNKAKEVKNETFLENISKGREKLKKAYQLNYKNPVVALQLADYCFNKNEYEKVKLLANLAYTNTNVPALQAVAYYNIGRVHQATKNYEKAYKAFAQAVRLDPNNILAQFGMGQMFFYKSTISNIVFIYVYDETPSACECFEKVLAADPNNYDVLKILGCLYSKLRNYQKAIDCYDRISRIPKSKNDELNESNDYEVWIDKAKLLEQNDTKAALNAYEKAVKILEDTNERVPPELWNNIAVLYHMDGDLNMAEQMYHKAYTECSEKMNLSEVDKEYYDGLETSISYNVSRLYEAQKETLKANKIYNQIIKNHPRYIDAYLRLGAIEIEQGNYKKGIGYYKKVLDFDPKNVDAYSLMGYAQGLMNQIKLSRKTYEKILKDIDRYDLYALCAVGNIHLIAGRNSQNKQDKEIFYKRAVELFDKAIILDNQNIYAVNGIAIALAERGYTDVAQNLFIQIREVKSSVEAIWVNLGHIYVELGQYQSAINNYENCLKKLTNITEIGYIYQCLAKAYFAQAKVEKKVNLMNKAEYYIQKSFFIKPKDKSLQFDLALIKQEFAQLVIDQPSEIRTIDNLKKALNGLAISKKYFTALKNVKTKPVNYDISIASRREEHNETVRKAVLQKLEEQEDLEKKKRERMNNIRIQREKEMKERELKKEEELRKAIEEEKRIERQREELALRLEKEREEESLIEEQLKEKKKSTTSKSKSHNNNNNNFINDEEDDNMDYDDSEDEKKMKKKRKRNKRKHDRDESDSEKNYDSENNYSDKEDDLNFDGGNSDEENIRSIKKRKKYALSKDIISDEDEDDDDDEVIAGSKSNNSSRNKIIEDEDDNYDEE</sequence>
<dbReference type="InterPro" id="IPR031101">
    <property type="entry name" value="Ctr9"/>
</dbReference>
<feature type="region of interest" description="Disordered" evidence="4">
    <location>
        <begin position="927"/>
        <end position="1079"/>
    </location>
</feature>
<keyword evidence="2 3" id="KW-0802">TPR repeat</keyword>
<feature type="repeat" description="TPR" evidence="3">
    <location>
        <begin position="317"/>
        <end position="350"/>
    </location>
</feature>
<feature type="repeat" description="TPR" evidence="3">
    <location>
        <begin position="709"/>
        <end position="742"/>
    </location>
</feature>
<feature type="compositionally biased region" description="Acidic residues" evidence="4">
    <location>
        <begin position="1043"/>
        <end position="1054"/>
    </location>
</feature>
<reference evidence="5 6" key="1">
    <citation type="submission" date="2016-08" db="EMBL/GenBank/DDBJ databases">
        <title>A Parts List for Fungal Cellulosomes Revealed by Comparative Genomics.</title>
        <authorList>
            <consortium name="DOE Joint Genome Institute"/>
            <person name="Haitjema C.H."/>
            <person name="Gilmore S.P."/>
            <person name="Henske J.K."/>
            <person name="Solomon K.V."/>
            <person name="De Groot R."/>
            <person name="Kuo A."/>
            <person name="Mondo S.J."/>
            <person name="Salamov A.A."/>
            <person name="Labutti K."/>
            <person name="Zhao Z."/>
            <person name="Chiniquy J."/>
            <person name="Barry K."/>
            <person name="Brewer H.M."/>
            <person name="Purvine S.O."/>
            <person name="Wright A.T."/>
            <person name="Boxma B."/>
            <person name="Van Alen T."/>
            <person name="Hackstein J.H."/>
            <person name="Baker S.E."/>
            <person name="Grigoriev I.V."/>
            <person name="O'Malley M.A."/>
        </authorList>
    </citation>
    <scope>NUCLEOTIDE SEQUENCE [LARGE SCALE GENOMIC DNA]</scope>
    <source>
        <strain evidence="5 6">S4</strain>
    </source>
</reference>
<dbReference type="STRING" id="1754192.A0A1Y1X4C8"/>
<dbReference type="Pfam" id="PF13431">
    <property type="entry name" value="TPR_17"/>
    <property type="match status" value="1"/>
</dbReference>
<dbReference type="PANTHER" id="PTHR14027">
    <property type="entry name" value="RNA POLYMERASE-ASSOCIATED PROTEIN CTR9"/>
    <property type="match status" value="1"/>
</dbReference>
<dbReference type="GO" id="GO:0006355">
    <property type="term" value="P:regulation of DNA-templated transcription"/>
    <property type="evidence" value="ECO:0007669"/>
    <property type="project" value="InterPro"/>
</dbReference>
<evidence type="ECO:0000256" key="4">
    <source>
        <dbReference type="SAM" id="MobiDB-lite"/>
    </source>
</evidence>
<dbReference type="PANTHER" id="PTHR14027:SF2">
    <property type="entry name" value="RNA POLYMERASE-ASSOCIATED PROTEIN CTR9 HOMOLOG"/>
    <property type="match status" value="1"/>
</dbReference>
<dbReference type="PROSITE" id="PS50005">
    <property type="entry name" value="TPR"/>
    <property type="match status" value="5"/>
</dbReference>
<feature type="compositionally biased region" description="Basic and acidic residues" evidence="4">
    <location>
        <begin position="927"/>
        <end position="939"/>
    </location>
</feature>
<feature type="repeat" description="TPR" evidence="3">
    <location>
        <begin position="397"/>
        <end position="430"/>
    </location>
</feature>
<dbReference type="Proteomes" id="UP000193944">
    <property type="component" value="Unassembled WGS sequence"/>
</dbReference>
<feature type="repeat" description="TPR" evidence="3">
    <location>
        <begin position="561"/>
        <end position="594"/>
    </location>
</feature>
<dbReference type="AlphaFoldDB" id="A0A1Y1X4C8"/>
<dbReference type="InterPro" id="IPR011990">
    <property type="entry name" value="TPR-like_helical_dom_sf"/>
</dbReference>
<protein>
    <submittedName>
        <fullName evidence="5">TPR-like protein</fullName>
    </submittedName>
</protein>
<feature type="compositionally biased region" description="Acidic residues" evidence="4">
    <location>
        <begin position="1070"/>
        <end position="1079"/>
    </location>
</feature>
<evidence type="ECO:0000313" key="6">
    <source>
        <dbReference type="Proteomes" id="UP000193944"/>
    </source>
</evidence>
<dbReference type="OrthoDB" id="343875at2759"/>
<evidence type="ECO:0000256" key="3">
    <source>
        <dbReference type="PROSITE-ProRule" id="PRU00339"/>
    </source>
</evidence>
<dbReference type="SMART" id="SM00028">
    <property type="entry name" value="TPR"/>
    <property type="match status" value="13"/>
</dbReference>
<feature type="compositionally biased region" description="Basic residues" evidence="4">
    <location>
        <begin position="940"/>
        <end position="951"/>
    </location>
</feature>
<feature type="repeat" description="TPR" evidence="3">
    <location>
        <begin position="202"/>
        <end position="235"/>
    </location>
</feature>
<dbReference type="GO" id="GO:0006368">
    <property type="term" value="P:transcription elongation by RNA polymerase II"/>
    <property type="evidence" value="ECO:0007669"/>
    <property type="project" value="TreeGrafter"/>
</dbReference>
<dbReference type="Pfam" id="PF13181">
    <property type="entry name" value="TPR_8"/>
    <property type="match status" value="2"/>
</dbReference>
<evidence type="ECO:0000313" key="5">
    <source>
        <dbReference type="EMBL" id="ORX80174.1"/>
    </source>
</evidence>
<dbReference type="EMBL" id="MCFG01000153">
    <property type="protein sequence ID" value="ORX80174.1"/>
    <property type="molecule type" value="Genomic_DNA"/>
</dbReference>
<proteinExistence type="predicted"/>
<dbReference type="SUPFAM" id="SSF48452">
    <property type="entry name" value="TPR-like"/>
    <property type="match status" value="3"/>
</dbReference>
<feature type="compositionally biased region" description="Acidic residues" evidence="4">
    <location>
        <begin position="961"/>
        <end position="974"/>
    </location>
</feature>
<dbReference type="Pfam" id="PF13432">
    <property type="entry name" value="TPR_16"/>
    <property type="match status" value="1"/>
</dbReference>
<dbReference type="Gene3D" id="1.25.40.10">
    <property type="entry name" value="Tetratricopeptide repeat domain"/>
    <property type="match status" value="3"/>
</dbReference>
<dbReference type="GO" id="GO:0000993">
    <property type="term" value="F:RNA polymerase II complex binding"/>
    <property type="evidence" value="ECO:0007669"/>
    <property type="project" value="TreeGrafter"/>
</dbReference>
<evidence type="ECO:0000256" key="1">
    <source>
        <dbReference type="ARBA" id="ARBA00022737"/>
    </source>
</evidence>
<accession>A0A1Y1X4C8</accession>
<reference evidence="5 6" key="2">
    <citation type="submission" date="2016-08" db="EMBL/GenBank/DDBJ databases">
        <title>Pervasive Adenine N6-methylation of Active Genes in Fungi.</title>
        <authorList>
            <consortium name="DOE Joint Genome Institute"/>
            <person name="Mondo S.J."/>
            <person name="Dannebaum R.O."/>
            <person name="Kuo R.C."/>
            <person name="Labutti K."/>
            <person name="Haridas S."/>
            <person name="Kuo A."/>
            <person name="Salamov A."/>
            <person name="Ahrendt S.R."/>
            <person name="Lipzen A."/>
            <person name="Sullivan W."/>
            <person name="Andreopoulos W.B."/>
            <person name="Clum A."/>
            <person name="Lindquist E."/>
            <person name="Daum C."/>
            <person name="Ramamoorthy G.K."/>
            <person name="Gryganskyi A."/>
            <person name="Culley D."/>
            <person name="Magnuson J.K."/>
            <person name="James T.Y."/>
            <person name="O'Malley M.A."/>
            <person name="Stajich J.E."/>
            <person name="Spatafora J.W."/>
            <person name="Visel A."/>
            <person name="Grigoriev I.V."/>
        </authorList>
    </citation>
    <scope>NUCLEOTIDE SEQUENCE [LARGE SCALE GENOMIC DNA]</scope>
    <source>
        <strain evidence="5 6">S4</strain>
    </source>
</reference>
<dbReference type="InterPro" id="IPR019734">
    <property type="entry name" value="TPR_rpt"/>
</dbReference>
<organism evidence="5 6">
    <name type="scientific">Anaeromyces robustus</name>
    <dbReference type="NCBI Taxonomy" id="1754192"/>
    <lineage>
        <taxon>Eukaryota</taxon>
        <taxon>Fungi</taxon>
        <taxon>Fungi incertae sedis</taxon>
        <taxon>Chytridiomycota</taxon>
        <taxon>Chytridiomycota incertae sedis</taxon>
        <taxon>Neocallimastigomycetes</taxon>
        <taxon>Neocallimastigales</taxon>
        <taxon>Neocallimastigaceae</taxon>
        <taxon>Anaeromyces</taxon>
    </lineage>
</organism>
<keyword evidence="1" id="KW-0677">Repeat</keyword>
<name>A0A1Y1X4C8_9FUNG</name>